<evidence type="ECO:0000313" key="2">
    <source>
        <dbReference type="EMBL" id="EKR54267.1"/>
    </source>
</evidence>
<dbReference type="PANTHER" id="PTHR20935:SF0">
    <property type="entry name" value="SERINE_THREONINE-PROTEIN PHOSPHATASE PGAM5, MITOCHONDRIAL"/>
    <property type="match status" value="1"/>
</dbReference>
<dbReference type="CDD" id="cd07040">
    <property type="entry name" value="HP"/>
    <property type="match status" value="1"/>
</dbReference>
<dbReference type="Proteomes" id="UP000001340">
    <property type="component" value="Unassembled WGS sequence"/>
</dbReference>
<evidence type="ECO:0000256" key="1">
    <source>
        <dbReference type="ARBA" id="ARBA00022801"/>
    </source>
</evidence>
<dbReference type="RefSeq" id="WP_000022298.1">
    <property type="nucleotide sequence ID" value="NZ_AHNR02000046.1"/>
</dbReference>
<dbReference type="EMBL" id="AHNR02000046">
    <property type="protein sequence ID" value="EKR54267.1"/>
    <property type="molecule type" value="Genomic_DNA"/>
</dbReference>
<organism evidence="2 3">
    <name type="scientific">Leptospira interrogans str. UI 12758</name>
    <dbReference type="NCBI Taxonomy" id="1049938"/>
    <lineage>
        <taxon>Bacteria</taxon>
        <taxon>Pseudomonadati</taxon>
        <taxon>Spirochaetota</taxon>
        <taxon>Spirochaetia</taxon>
        <taxon>Leptospirales</taxon>
        <taxon>Leptospiraceae</taxon>
        <taxon>Leptospira</taxon>
    </lineage>
</organism>
<gene>
    <name evidence="2" type="ORF">LEP1GSC105_3987</name>
</gene>
<evidence type="ECO:0000313" key="3">
    <source>
        <dbReference type="Proteomes" id="UP000001340"/>
    </source>
</evidence>
<keyword evidence="1" id="KW-0378">Hydrolase</keyword>
<dbReference type="SUPFAM" id="SSF53254">
    <property type="entry name" value="Phosphoglycerate mutase-like"/>
    <property type="match status" value="1"/>
</dbReference>
<sequence>MSIIHLIRHGQANSQGENYDLLTSLGKNQSFALGKYMAHNGELPDRIVTGTLRRHLETADWFMKGVISEVGDLEKYRTDSFVCRDSGWNEFSPELWSSLAKLLVSDRPDFARILSQFYKVKSRGGIRSAALFYKLTEEILKFWKEKAIVTDSVETYKNFETRIFDSYNVWFSSGEQERSFIFTSGTPISLVLNHTLCQKENPFSWMPWIWNTSVSTFRKVKGKYLPISVNGVPHITEKMSRTLF</sequence>
<comment type="caution">
    <text evidence="2">The sequence shown here is derived from an EMBL/GenBank/DDBJ whole genome shotgun (WGS) entry which is preliminary data.</text>
</comment>
<dbReference type="InterPro" id="IPR013078">
    <property type="entry name" value="His_Pase_superF_clade-1"/>
</dbReference>
<dbReference type="InterPro" id="IPR029033">
    <property type="entry name" value="His_PPase_superfam"/>
</dbReference>
<reference evidence="2 3" key="1">
    <citation type="submission" date="2012-10" db="EMBL/GenBank/DDBJ databases">
        <authorList>
            <person name="Harkins D.M."/>
            <person name="Durkin A.S."/>
            <person name="Brinkac L.M."/>
            <person name="Haft D.H."/>
            <person name="Selengut J.D."/>
            <person name="Sanka R."/>
            <person name="DePew J."/>
            <person name="Purushe J."/>
            <person name="Chanthongthip A."/>
            <person name="Lattana O."/>
            <person name="Phetsouvanh R."/>
            <person name="Newton P.N."/>
            <person name="Vinetz J.M."/>
            <person name="Sutton G.G."/>
            <person name="Nierman W.C."/>
            <person name="Fouts D.E."/>
        </authorList>
    </citation>
    <scope>NUCLEOTIDE SEQUENCE [LARGE SCALE GENOMIC DNA]</scope>
    <source>
        <strain evidence="2 3">UI 12758</strain>
    </source>
</reference>
<accession>A0A0E2D308</accession>
<dbReference type="InterPro" id="IPR051021">
    <property type="entry name" value="Mito_Ser/Thr_phosphatase"/>
</dbReference>
<dbReference type="GO" id="GO:0016787">
    <property type="term" value="F:hydrolase activity"/>
    <property type="evidence" value="ECO:0007669"/>
    <property type="project" value="UniProtKB-KW"/>
</dbReference>
<dbReference type="AlphaFoldDB" id="A0A0E2D308"/>
<dbReference type="SMART" id="SM00855">
    <property type="entry name" value="PGAM"/>
    <property type="match status" value="1"/>
</dbReference>
<name>A0A0E2D308_LEPIR</name>
<dbReference type="PANTHER" id="PTHR20935">
    <property type="entry name" value="PHOSPHOGLYCERATE MUTASE-RELATED"/>
    <property type="match status" value="1"/>
</dbReference>
<proteinExistence type="predicted"/>
<dbReference type="Gene3D" id="3.40.50.1240">
    <property type="entry name" value="Phosphoglycerate mutase-like"/>
    <property type="match status" value="1"/>
</dbReference>
<protein>
    <submittedName>
        <fullName evidence="2">Histidine phosphatase superfamily (Branch 1)</fullName>
    </submittedName>
</protein>